<proteinExistence type="predicted"/>
<evidence type="ECO:0000313" key="2">
    <source>
        <dbReference type="Proteomes" id="UP001199106"/>
    </source>
</evidence>
<gene>
    <name evidence="1" type="ORF">G6011_08124</name>
</gene>
<comment type="caution">
    <text evidence="1">The sequence shown here is derived from an EMBL/GenBank/DDBJ whole genome shotgun (WGS) entry which is preliminary data.</text>
</comment>
<evidence type="ECO:0000313" key="1">
    <source>
        <dbReference type="EMBL" id="KAG9190036.1"/>
    </source>
</evidence>
<dbReference type="Proteomes" id="UP001199106">
    <property type="component" value="Unassembled WGS sequence"/>
</dbReference>
<dbReference type="EMBL" id="JAANER010000004">
    <property type="protein sequence ID" value="KAG9190036.1"/>
    <property type="molecule type" value="Genomic_DNA"/>
</dbReference>
<sequence>MQDRAALYDIPVTSNTNTILCDYERADLLAQSSLVRKVHRCFLRNEKTMIDRKDEKKICATITRPAKSSHQIDFTIPWYSLDMIGWYGEEARSPSGTCWVSTIPGYWESTAPYKFDDKQPIKDSMRSFLHAFESAAPNERVHGVLWEAWDDSWRRSGLGQLDPSDICWPLREGYEDMGRALQQMTASDPGVDVEGSRQMCLSIYPNTRLELGSRGLWSEFAVDLG</sequence>
<name>A0AAD4FK85_9PLEO</name>
<accession>A0AAD4FK85</accession>
<organism evidence="1 2">
    <name type="scientific">Alternaria panax</name>
    <dbReference type="NCBI Taxonomy" id="48097"/>
    <lineage>
        <taxon>Eukaryota</taxon>
        <taxon>Fungi</taxon>
        <taxon>Dikarya</taxon>
        <taxon>Ascomycota</taxon>
        <taxon>Pezizomycotina</taxon>
        <taxon>Dothideomycetes</taxon>
        <taxon>Pleosporomycetidae</taxon>
        <taxon>Pleosporales</taxon>
        <taxon>Pleosporineae</taxon>
        <taxon>Pleosporaceae</taxon>
        <taxon>Alternaria</taxon>
        <taxon>Alternaria sect. Panax</taxon>
    </lineage>
</organism>
<keyword evidence="2" id="KW-1185">Reference proteome</keyword>
<dbReference type="AlphaFoldDB" id="A0AAD4FK85"/>
<reference evidence="1" key="1">
    <citation type="submission" date="2021-07" db="EMBL/GenBank/DDBJ databases">
        <title>Genome Resource of American Ginseng Black Spot Pathogen Alternaria panax.</title>
        <authorList>
            <person name="Qiu C."/>
            <person name="Wang W."/>
            <person name="Liu Z."/>
        </authorList>
    </citation>
    <scope>NUCLEOTIDE SEQUENCE</scope>
    <source>
        <strain evidence="1">BNCC115425</strain>
    </source>
</reference>
<protein>
    <submittedName>
        <fullName evidence="1">Uncharacterized protein</fullName>
    </submittedName>
</protein>